<dbReference type="GO" id="GO:0009507">
    <property type="term" value="C:chloroplast"/>
    <property type="evidence" value="ECO:0007669"/>
    <property type="project" value="TreeGrafter"/>
</dbReference>
<keyword evidence="2" id="KW-1185">Reference proteome</keyword>
<dbReference type="AlphaFoldDB" id="A0A068U7X9"/>
<proteinExistence type="predicted"/>
<name>A0A068U7X9_COFCA</name>
<dbReference type="PANTHER" id="PTHR36802">
    <property type="entry name" value="OS02G0815400 PROTEIN"/>
    <property type="match status" value="1"/>
</dbReference>
<gene>
    <name evidence="1" type="ORF">GSCOC_T00017597001</name>
</gene>
<dbReference type="PhylomeDB" id="A0A068U7X9"/>
<reference evidence="2" key="1">
    <citation type="journal article" date="2014" name="Science">
        <title>The coffee genome provides insight into the convergent evolution of caffeine biosynthesis.</title>
        <authorList>
            <person name="Denoeud F."/>
            <person name="Carretero-Paulet L."/>
            <person name="Dereeper A."/>
            <person name="Droc G."/>
            <person name="Guyot R."/>
            <person name="Pietrella M."/>
            <person name="Zheng C."/>
            <person name="Alberti A."/>
            <person name="Anthony F."/>
            <person name="Aprea G."/>
            <person name="Aury J.M."/>
            <person name="Bento P."/>
            <person name="Bernard M."/>
            <person name="Bocs S."/>
            <person name="Campa C."/>
            <person name="Cenci A."/>
            <person name="Combes M.C."/>
            <person name="Crouzillat D."/>
            <person name="Da Silva C."/>
            <person name="Daddiego L."/>
            <person name="De Bellis F."/>
            <person name="Dussert S."/>
            <person name="Garsmeur O."/>
            <person name="Gayraud T."/>
            <person name="Guignon V."/>
            <person name="Jahn K."/>
            <person name="Jamilloux V."/>
            <person name="Joet T."/>
            <person name="Labadie K."/>
            <person name="Lan T."/>
            <person name="Leclercq J."/>
            <person name="Lepelley M."/>
            <person name="Leroy T."/>
            <person name="Li L.T."/>
            <person name="Librado P."/>
            <person name="Lopez L."/>
            <person name="Munoz A."/>
            <person name="Noel B."/>
            <person name="Pallavicini A."/>
            <person name="Perrotta G."/>
            <person name="Poncet V."/>
            <person name="Pot D."/>
            <person name="Priyono X."/>
            <person name="Rigoreau M."/>
            <person name="Rouard M."/>
            <person name="Rozas J."/>
            <person name="Tranchant-Dubreuil C."/>
            <person name="VanBuren R."/>
            <person name="Zhang Q."/>
            <person name="Andrade A.C."/>
            <person name="Argout X."/>
            <person name="Bertrand B."/>
            <person name="de Kochko A."/>
            <person name="Graziosi G."/>
            <person name="Henry R.J."/>
            <person name="Jayarama X."/>
            <person name="Ming R."/>
            <person name="Nagai C."/>
            <person name="Rounsley S."/>
            <person name="Sankoff D."/>
            <person name="Giuliano G."/>
            <person name="Albert V.A."/>
            <person name="Wincker P."/>
            <person name="Lashermes P."/>
        </authorList>
    </citation>
    <scope>NUCLEOTIDE SEQUENCE [LARGE SCALE GENOMIC DNA]</scope>
    <source>
        <strain evidence="2">cv. DH200-94</strain>
    </source>
</reference>
<dbReference type="STRING" id="49390.A0A068U7X9"/>
<dbReference type="Proteomes" id="UP000295252">
    <property type="component" value="Chromosome XI"/>
</dbReference>
<accession>A0A068U7X9</accession>
<dbReference type="PANTHER" id="PTHR36802:SF1">
    <property type="entry name" value="OS02G0815400 PROTEIN"/>
    <property type="match status" value="1"/>
</dbReference>
<evidence type="ECO:0000313" key="1">
    <source>
        <dbReference type="EMBL" id="CDP04264.1"/>
    </source>
</evidence>
<dbReference type="EMBL" id="HG739096">
    <property type="protein sequence ID" value="CDP04264.1"/>
    <property type="molecule type" value="Genomic_DNA"/>
</dbReference>
<organism evidence="1 2">
    <name type="scientific">Coffea canephora</name>
    <name type="common">Robusta coffee</name>
    <dbReference type="NCBI Taxonomy" id="49390"/>
    <lineage>
        <taxon>Eukaryota</taxon>
        <taxon>Viridiplantae</taxon>
        <taxon>Streptophyta</taxon>
        <taxon>Embryophyta</taxon>
        <taxon>Tracheophyta</taxon>
        <taxon>Spermatophyta</taxon>
        <taxon>Magnoliopsida</taxon>
        <taxon>eudicotyledons</taxon>
        <taxon>Gunneridae</taxon>
        <taxon>Pentapetalae</taxon>
        <taxon>asterids</taxon>
        <taxon>lamiids</taxon>
        <taxon>Gentianales</taxon>
        <taxon>Rubiaceae</taxon>
        <taxon>Ixoroideae</taxon>
        <taxon>Gardenieae complex</taxon>
        <taxon>Bertiereae - Coffeeae clade</taxon>
        <taxon>Coffeeae</taxon>
        <taxon>Coffea</taxon>
    </lineage>
</organism>
<evidence type="ECO:0000313" key="2">
    <source>
        <dbReference type="Proteomes" id="UP000295252"/>
    </source>
</evidence>
<dbReference type="OrthoDB" id="1923116at2759"/>
<dbReference type="FunCoup" id="A0A068U7X9">
    <property type="interactions" value="1483"/>
</dbReference>
<dbReference type="InParanoid" id="A0A068U7X9"/>
<sequence length="162" mass="17657">MASSLSHLLLLIKPPSNFPSAQNVFFLGTPQPIASRPHSRPFFRRKLPTKIPFAITESGSPKSLDPDPKSLLQELAETFVLPADYFSKLPRDLRLDLNDAAFDLSNGPVKDECGEDLGEILLNISRAWELAEASTSAALVSKLPVMVDSLTDGNKSGKKRGL</sequence>
<dbReference type="Gramene" id="CDP04264">
    <property type="protein sequence ID" value="CDP04264"/>
    <property type="gene ID" value="GSCOC_T00017597001"/>
</dbReference>
<protein>
    <submittedName>
        <fullName evidence="1">Uncharacterized protein</fullName>
    </submittedName>
</protein>